<dbReference type="EMBL" id="CP154834">
    <property type="protein sequence ID" value="XAO74887.1"/>
    <property type="molecule type" value="Genomic_DNA"/>
</dbReference>
<evidence type="ECO:0000313" key="1">
    <source>
        <dbReference type="EMBL" id="XAO74887.1"/>
    </source>
</evidence>
<name>A0AAU6WSQ5_9FLAO</name>
<accession>A0AAU6WSQ5</accession>
<proteinExistence type="predicted"/>
<dbReference type="AlphaFoldDB" id="A0AAU6WSQ5"/>
<gene>
    <name evidence="1" type="ORF">AAFP95_02305</name>
</gene>
<evidence type="ECO:0000313" key="2">
    <source>
        <dbReference type="Proteomes" id="UP001463665"/>
    </source>
</evidence>
<dbReference type="RefSeq" id="WP_288376946.1">
    <property type="nucleotide sequence ID" value="NZ_CP154834.1"/>
</dbReference>
<organism evidence="1 2">
    <name type="scientific">Chryseobacterium endophyticum</name>
    <dbReference type="NCBI Taxonomy" id="1854762"/>
    <lineage>
        <taxon>Bacteria</taxon>
        <taxon>Pseudomonadati</taxon>
        <taxon>Bacteroidota</taxon>
        <taxon>Flavobacteriia</taxon>
        <taxon>Flavobacteriales</taxon>
        <taxon>Weeksellaceae</taxon>
        <taxon>Chryseobacterium group</taxon>
        <taxon>Chryseobacterium</taxon>
    </lineage>
</organism>
<dbReference type="Proteomes" id="UP001463665">
    <property type="component" value="Chromosome"/>
</dbReference>
<protein>
    <submittedName>
        <fullName evidence="1">Uncharacterized protein</fullName>
    </submittedName>
</protein>
<reference evidence="1 2" key="1">
    <citation type="submission" date="2024-04" db="EMBL/GenBank/DDBJ databases">
        <title>Genome sequencing and assembly of rice foliar adapted Chryseobacterium endophyticum OsEnb-ALM-A6.</title>
        <authorList>
            <person name="Kumar S."/>
            <person name="Javed M."/>
            <person name="Chouhan V."/>
            <person name="Charishma K."/>
            <person name="Patel A."/>
            <person name="Kumar M."/>
            <person name="Sahu K.P."/>
            <person name="Kumar A."/>
        </authorList>
    </citation>
    <scope>NUCLEOTIDE SEQUENCE [LARGE SCALE GENOMIC DNA]</scope>
    <source>
        <strain evidence="1 2">OsEnb-ALM-A6</strain>
    </source>
</reference>
<keyword evidence="2" id="KW-1185">Reference proteome</keyword>
<sequence>MNINELQEELESLGYYCYKKNGVLFSGIKGDKGPIEGTFVLNNTFSISLINKITISYLVGQISTEKEFKTIKELLKFVKQVFPLEE</sequence>